<accession>A0A062V992</accession>
<organism evidence="1 2">
    <name type="scientific">Candidatus Methanoperedens nitratireducens</name>
    <dbReference type="NCBI Taxonomy" id="1392998"/>
    <lineage>
        <taxon>Archaea</taxon>
        <taxon>Methanobacteriati</taxon>
        <taxon>Methanobacteriota</taxon>
        <taxon>Stenosarchaea group</taxon>
        <taxon>Methanomicrobia</taxon>
        <taxon>Methanosarcinales</taxon>
        <taxon>ANME-2 cluster</taxon>
        <taxon>Candidatus Methanoperedentaceae</taxon>
        <taxon>Candidatus Methanoperedens</taxon>
    </lineage>
</organism>
<protein>
    <submittedName>
        <fullName evidence="1">Uncharacterized protein</fullName>
    </submittedName>
</protein>
<comment type="caution">
    <text evidence="1">The sequence shown here is derived from an EMBL/GenBank/DDBJ whole genome shotgun (WGS) entry which is preliminary data.</text>
</comment>
<gene>
    <name evidence="1" type="ORF">ANME2D_01966</name>
</gene>
<dbReference type="RefSeq" id="WP_157834045.1">
    <property type="nucleotide sequence ID" value="NZ_JMIY01000004.1"/>
</dbReference>
<proteinExistence type="predicted"/>
<keyword evidence="2" id="KW-1185">Reference proteome</keyword>
<name>A0A062V992_9EURY</name>
<evidence type="ECO:0000313" key="1">
    <source>
        <dbReference type="EMBL" id="KCZ71910.1"/>
    </source>
</evidence>
<reference evidence="1 2" key="1">
    <citation type="journal article" date="2013" name="Nature">
        <title>Anaerobic oxidation of methane coupled to nitrate reduction in a novel archaeal lineage.</title>
        <authorList>
            <person name="Haroon M.F."/>
            <person name="Hu S."/>
            <person name="Shi Y."/>
            <person name="Imelfort M."/>
            <person name="Keller J."/>
            <person name="Hugenholtz P."/>
            <person name="Yuan Z."/>
            <person name="Tyson G.W."/>
        </authorList>
    </citation>
    <scope>NUCLEOTIDE SEQUENCE [LARGE SCALE GENOMIC DNA]</scope>
    <source>
        <strain evidence="1 2">ANME-2d</strain>
    </source>
</reference>
<dbReference type="AlphaFoldDB" id="A0A062V992"/>
<sequence length="437" mass="50692">MRQKELNYLFISFCSLERFIVSIEYNKQKVMNNPIKVLLIGFEESPKAESGMQIELCRITFEKHGFNYDFKGKHIIPSLLDYNVVFVNLPKIGYNSASISYFFAKYNEIPLFLTGGGIIVLICPSEKTYANTIGIGPYSSINTYSFLPFKLNNFNTHGETIEPNLQHPLSTILKKYKVRWECYFNYGNAEHVIGRNMVKLPVSLSIPYSNGYVILMPLFEEDKFVQVLNDLLDIIKKNYFQKNIISSSTQTPLWVNKYQINKEINLIKQFEEIKSELHRYNEIRKILYTTGIELTKAVAYVFSELGFKVIEKEHEGLHDIEAETDKFFSIIEVKGLKGHANVDDLRQLLDHHIEASKQNEDVKGIFILNHYKEDEPSNRKEPFSKDAIRLGTKNEFCMMTTIDLFKIYSQYIEGKIKIETIISRIKETKGPLKNTSI</sequence>
<evidence type="ECO:0000313" key="2">
    <source>
        <dbReference type="Proteomes" id="UP000027153"/>
    </source>
</evidence>
<dbReference type="Proteomes" id="UP000027153">
    <property type="component" value="Unassembled WGS sequence"/>
</dbReference>
<dbReference type="EMBL" id="JMIY01000004">
    <property type="protein sequence ID" value="KCZ71910.1"/>
    <property type="molecule type" value="Genomic_DNA"/>
</dbReference>